<dbReference type="EMBL" id="JASKHM010000009">
    <property type="protein sequence ID" value="MEQ4484156.1"/>
    <property type="molecule type" value="Genomic_DNA"/>
</dbReference>
<dbReference type="Pfam" id="PF05721">
    <property type="entry name" value="PhyH"/>
    <property type="match status" value="1"/>
</dbReference>
<keyword evidence="2" id="KW-1185">Reference proteome</keyword>
<accession>A0ABV1KVZ3</accession>
<comment type="caution">
    <text evidence="1">The sequence shown here is derived from an EMBL/GenBank/DDBJ whole genome shotgun (WGS) entry which is preliminary data.</text>
</comment>
<gene>
    <name evidence="1" type="ORF">QJS35_17300</name>
</gene>
<protein>
    <submittedName>
        <fullName evidence="1">Phytanoyl-CoA dioxygenase family protein</fullName>
    </submittedName>
</protein>
<keyword evidence="1" id="KW-0560">Oxidoreductase</keyword>
<dbReference type="PANTHER" id="PTHR20883:SF48">
    <property type="entry name" value="ECTOINE DIOXYGENASE"/>
    <property type="match status" value="1"/>
</dbReference>
<dbReference type="SUPFAM" id="SSF51197">
    <property type="entry name" value="Clavaminate synthase-like"/>
    <property type="match status" value="1"/>
</dbReference>
<dbReference type="GO" id="GO:0051213">
    <property type="term" value="F:dioxygenase activity"/>
    <property type="evidence" value="ECO:0007669"/>
    <property type="project" value="UniProtKB-KW"/>
</dbReference>
<dbReference type="Gene3D" id="2.60.120.620">
    <property type="entry name" value="q2cbj1_9rhob like domain"/>
    <property type="match status" value="1"/>
</dbReference>
<organism evidence="1 2">
    <name type="scientific">Cohnella silvisoli</name>
    <dbReference type="NCBI Taxonomy" id="2873699"/>
    <lineage>
        <taxon>Bacteria</taxon>
        <taxon>Bacillati</taxon>
        <taxon>Bacillota</taxon>
        <taxon>Bacilli</taxon>
        <taxon>Bacillales</taxon>
        <taxon>Paenibacillaceae</taxon>
        <taxon>Cohnella</taxon>
    </lineage>
</organism>
<proteinExistence type="predicted"/>
<evidence type="ECO:0000313" key="1">
    <source>
        <dbReference type="EMBL" id="MEQ4484156.1"/>
    </source>
</evidence>
<dbReference type="RefSeq" id="WP_232186521.1">
    <property type="nucleotide sequence ID" value="NZ_JAIOAP010000008.1"/>
</dbReference>
<name>A0ABV1KVZ3_9BACL</name>
<reference evidence="1 2" key="1">
    <citation type="journal article" date="2023" name="Genome Announc.">
        <title>Pan-Genome Analyses of the Genus Cohnella and Proposal of the Novel Species Cohnella silvisoli sp. nov., Isolated from Forest Soil.</title>
        <authorList>
            <person name="Wang C."/>
            <person name="Mao L."/>
            <person name="Bao G."/>
            <person name="Zhu H."/>
        </authorList>
    </citation>
    <scope>NUCLEOTIDE SEQUENCE [LARGE SCALE GENOMIC DNA]</scope>
    <source>
        <strain evidence="1 2">NL03-T5-1</strain>
    </source>
</reference>
<evidence type="ECO:0000313" key="2">
    <source>
        <dbReference type="Proteomes" id="UP001493487"/>
    </source>
</evidence>
<dbReference type="PANTHER" id="PTHR20883">
    <property type="entry name" value="PHYTANOYL-COA DIOXYGENASE DOMAIN CONTAINING 1"/>
    <property type="match status" value="1"/>
</dbReference>
<sequence length="264" mass="29906">MVVIRTLSATENAAQYEKDGYLVFPDILDADLMNEAKEHVQWLIDKNPDLRPEALHTNLIHNDPFWLRLVSDDRLLDIAESFIGPDIALFASHYICKPAFNGRPVLWHQDGSYWPLDPMNVVTLWLAVDDSTVENGCLRVIPGTHKLQLQEMQASFEMENVLGSEIEKKYVDESKAVDIVLKSGSVSIHHPNIIHGSKENLSPHRRCGLTIRYIPTSTIVTKESLNKIHLMRGNIVKHENIYLPLPAFDATVHMSFKGCESFGK</sequence>
<dbReference type="InterPro" id="IPR008775">
    <property type="entry name" value="Phytyl_CoA_dOase-like"/>
</dbReference>
<dbReference type="Proteomes" id="UP001493487">
    <property type="component" value="Unassembled WGS sequence"/>
</dbReference>
<keyword evidence="1" id="KW-0223">Dioxygenase</keyword>